<keyword evidence="5" id="KW-1185">Reference proteome</keyword>
<dbReference type="InterPro" id="IPR008964">
    <property type="entry name" value="Invasin/intimin_cell_adhesion"/>
</dbReference>
<keyword evidence="2" id="KW-0812">Transmembrane</keyword>
<feature type="domain" description="BIG2" evidence="3">
    <location>
        <begin position="1262"/>
        <end position="1339"/>
    </location>
</feature>
<reference evidence="4" key="2">
    <citation type="submission" date="2023-06" db="EMBL/GenBank/DDBJ databases">
        <authorList>
            <person name="Ma L."/>
            <person name="Liu K.-W."/>
            <person name="Li Z."/>
            <person name="Hsiao Y.-Y."/>
            <person name="Qi Y."/>
            <person name="Fu T."/>
            <person name="Tang G."/>
            <person name="Zhang D."/>
            <person name="Sun W.-H."/>
            <person name="Liu D.-K."/>
            <person name="Li Y."/>
            <person name="Chen G.-Z."/>
            <person name="Liu X.-D."/>
            <person name="Liao X.-Y."/>
            <person name="Jiang Y.-T."/>
            <person name="Yu X."/>
            <person name="Hao Y."/>
            <person name="Huang J."/>
            <person name="Zhao X.-W."/>
            <person name="Ke S."/>
            <person name="Chen Y.-Y."/>
            <person name="Wu W.-L."/>
            <person name="Hsu J.-L."/>
            <person name="Lin Y.-F."/>
            <person name="Huang M.-D."/>
            <person name="Li C.-Y."/>
            <person name="Huang L."/>
            <person name="Wang Z.-W."/>
            <person name="Zhao X."/>
            <person name="Zhong W.-Y."/>
            <person name="Peng D.-H."/>
            <person name="Ahmad S."/>
            <person name="Lan S."/>
            <person name="Zhang J.-S."/>
            <person name="Tsai W.-C."/>
            <person name="Van De Peer Y."/>
            <person name="Liu Z.-J."/>
        </authorList>
    </citation>
    <scope>NUCLEOTIDE SEQUENCE</scope>
    <source>
        <strain evidence="4">CP</strain>
        <tissue evidence="4">Leaves</tissue>
    </source>
</reference>
<protein>
    <recommendedName>
        <fullName evidence="3">BIG2 domain-containing protein</fullName>
    </recommendedName>
</protein>
<reference evidence="4" key="1">
    <citation type="journal article" date="2023" name="Nat. Commun.">
        <title>Diploid and tetraploid genomes of Acorus and the evolution of monocots.</title>
        <authorList>
            <person name="Ma L."/>
            <person name="Liu K.W."/>
            <person name="Li Z."/>
            <person name="Hsiao Y.Y."/>
            <person name="Qi Y."/>
            <person name="Fu T."/>
            <person name="Tang G.D."/>
            <person name="Zhang D."/>
            <person name="Sun W.H."/>
            <person name="Liu D.K."/>
            <person name="Li Y."/>
            <person name="Chen G.Z."/>
            <person name="Liu X.D."/>
            <person name="Liao X.Y."/>
            <person name="Jiang Y.T."/>
            <person name="Yu X."/>
            <person name="Hao Y."/>
            <person name="Huang J."/>
            <person name="Zhao X.W."/>
            <person name="Ke S."/>
            <person name="Chen Y.Y."/>
            <person name="Wu W.L."/>
            <person name="Hsu J.L."/>
            <person name="Lin Y.F."/>
            <person name="Huang M.D."/>
            <person name="Li C.Y."/>
            <person name="Huang L."/>
            <person name="Wang Z.W."/>
            <person name="Zhao X."/>
            <person name="Zhong W.Y."/>
            <person name="Peng D.H."/>
            <person name="Ahmad S."/>
            <person name="Lan S."/>
            <person name="Zhang J.S."/>
            <person name="Tsai W.C."/>
            <person name="Van de Peer Y."/>
            <person name="Liu Z.J."/>
        </authorList>
    </citation>
    <scope>NUCLEOTIDE SEQUENCE</scope>
    <source>
        <strain evidence="4">CP</strain>
    </source>
</reference>
<dbReference type="Proteomes" id="UP001180020">
    <property type="component" value="Unassembled WGS sequence"/>
</dbReference>
<feature type="domain" description="BIG2" evidence="3">
    <location>
        <begin position="853"/>
        <end position="931"/>
    </location>
</feature>
<comment type="caution">
    <text evidence="4">The sequence shown here is derived from an EMBL/GenBank/DDBJ whole genome shotgun (WGS) entry which is preliminary data.</text>
</comment>
<sequence length="1608" mass="177407">MMGSAYARSLGDASVIVEDTRVAGHMQLSSMHVVLPDRLCLFIVPVTDAHEPLEGAKSIPSTIAWYVIAGQQYVIHTEIFSHENKILITENDDLKWEYNMSKYWDAFLVSSDIAARHGWQRSIFLKPVSPGHGNLTATLTYPNGNQQRDILKVVQDIVICSQVKFSIEETNEHSRIIRLPWAPGVHQEVELMAAGGCARTSKDYNWFSSDIAIVSVSTMGLIRAKRLGQARIKVSSVFDILNYDEVVIEVSVPSSMIMMPNFPVEAAVGAHLQAAVTMKTLHGNYFYRCDAFSPSIHWKVFSGSESFEIAERTEDTWYIPMPDERSTSLPYLPCAWTYLYASGVGRATIQATLVNEVQLSDLKIDGTINLKVSFVIAAYTPLVLLQVGNGNQFGGYSNDFSGTQALSQDINVAKLDELYLVPGTRMDVLLFGGPERWDQEVQYVENVEIFGEENQPLTAGVFVKQASSGWRTYIIFCQTLGNFKLVFSRGNLVGDDHPVPAIEKVSLPLTCSFPSSITMIVNEHVNTLEVIESAKEADRGPGRVHTSPIVVANGCTIRVAAVAVHISGKAFANSSSLYLRWELKGCEDLAHWNDSDSFGRPEASWERFLSLRSSPGSCTIRATVTGFSEVMIGELFEKESLLLENPESILTDAVHLQLVSSLRVLPASVLLFYDPEAKVNLSINGGTCILDAVVNDTHVAEIIQHPASVRCLNLLLGARGLGTALVIVYDIGLSPPVSASSLVKVADIDWVKLILPDELSIMKGTMKAIDILAGTKNGDIFDSSQYVYMNIHVHLEEEILQLVNKDGSARLDDGIHEPNFVISAESLGFTTLYVSAKRKSGLDIVSQLIKVEVYAPLVIHPEYIFLVPGASYMLTIRGGPTLGVVAEFSSMDDMKARIDRASGRVSAISVGNTTIRAVVYGDGGSLISDAFGTVEVGIPSTMILNLQSEQLCVGCEMPIFPSFPEGNLFSFYEVCKDYRWTIEDEKVLNFKMDKSLHSNLHEVPHSSAKGEINSYLSEDKDNAFMMTIRGRSAGRTKVSVTFSCDFFSGTTLPISYNAVESVRVVSDPPLALGIPITWVLPPFYTTSDLLPPSSRSYGTPGKHKQNIVYSLLKSCKKDDVVHASSINGSKIITKESNDIFCIQAEDRTTGRTEIASCVRVAEVAQVRVSVPEFSFHVVFLPLHAKLELTITHCDDLGHPFFEAIAPLDIEINYPDIVSMHTSRGMDSIHGDGRIYLKAKHIGRSLVRVSINKKPEKADYILVTVGVQICPQNPMLHVGHRVNFSLTGDGKTGLMWGQWSSTNKSVISLDKLSGEAHALGEGSTQVHFEGSNLRLQTTVTVHKSAAIIVDSPTETLTNVPLPAKGYNFSIRFSDVPESNVEAVGNNINLLFDCRVDPPFVGYAKAWSDLTTGYSSCLFFPYSPKHLLNLKPDCNKSVITIMGNTDVEIYWNTRDLMSVSLIRKDDHGIGSYAEYEVVKILKYESFTDKITITLPATGQKAEINVNYISDERQESDLKSYFIWGSTVITAVAISIFCMSDLCSRSNRARQRAPTSSAAVEPRTPDHHVSSGTPTRFPRTPQPLVEYVRRTIDETPQYNRMGRRFDLQNTY</sequence>
<evidence type="ECO:0000256" key="2">
    <source>
        <dbReference type="SAM" id="Phobius"/>
    </source>
</evidence>
<dbReference type="InterPro" id="IPR056232">
    <property type="entry name" value="Ig_GP210_15th"/>
</dbReference>
<name>A0AAV9EYB6_ACOCL</name>
<organism evidence="4 5">
    <name type="scientific">Acorus calamus</name>
    <name type="common">Sweet flag</name>
    <dbReference type="NCBI Taxonomy" id="4465"/>
    <lineage>
        <taxon>Eukaryota</taxon>
        <taxon>Viridiplantae</taxon>
        <taxon>Streptophyta</taxon>
        <taxon>Embryophyta</taxon>
        <taxon>Tracheophyta</taxon>
        <taxon>Spermatophyta</taxon>
        <taxon>Magnoliopsida</taxon>
        <taxon>Liliopsida</taxon>
        <taxon>Acoraceae</taxon>
        <taxon>Acorus</taxon>
    </lineage>
</organism>
<keyword evidence="2" id="KW-0472">Membrane</keyword>
<dbReference type="InterPro" id="IPR045197">
    <property type="entry name" value="NUP210-like"/>
</dbReference>
<dbReference type="InterPro" id="IPR055099">
    <property type="entry name" value="Ig_NUP210_7th"/>
</dbReference>
<feature type="region of interest" description="Disordered" evidence="1">
    <location>
        <begin position="1550"/>
        <end position="1578"/>
    </location>
</feature>
<dbReference type="PANTHER" id="PTHR23019:SF0">
    <property type="entry name" value="NUCLEAR PORE MEMBRANE GLYCOPROTEIN 210"/>
    <property type="match status" value="1"/>
</dbReference>
<feature type="transmembrane region" description="Helical" evidence="2">
    <location>
        <begin position="1518"/>
        <end position="1539"/>
    </location>
</feature>
<dbReference type="Pfam" id="PF22962">
    <property type="entry name" value="Ig_NUP210_7th"/>
    <property type="match status" value="1"/>
</dbReference>
<dbReference type="EMBL" id="JAUJYO010000004">
    <property type="protein sequence ID" value="KAK1318726.1"/>
    <property type="molecule type" value="Genomic_DNA"/>
</dbReference>
<proteinExistence type="predicted"/>
<dbReference type="InterPro" id="IPR003343">
    <property type="entry name" value="Big_2"/>
</dbReference>
<evidence type="ECO:0000313" key="5">
    <source>
        <dbReference type="Proteomes" id="UP001180020"/>
    </source>
</evidence>
<evidence type="ECO:0000313" key="4">
    <source>
        <dbReference type="EMBL" id="KAK1318726.1"/>
    </source>
</evidence>
<accession>A0AAV9EYB6</accession>
<feature type="domain" description="BIG2" evidence="3">
    <location>
        <begin position="172"/>
        <end position="248"/>
    </location>
</feature>
<dbReference type="SUPFAM" id="SSF49373">
    <property type="entry name" value="Invasin/intimin cell-adhesion fragments"/>
    <property type="match status" value="1"/>
</dbReference>
<gene>
    <name evidence="4" type="ORF">QJS10_CPB04g01397</name>
</gene>
<dbReference type="PANTHER" id="PTHR23019">
    <property type="entry name" value="NUCLEAR PORE MEMBRANE GLYCOPROTEIN GP210-RELATED"/>
    <property type="match status" value="1"/>
</dbReference>
<keyword evidence="2" id="KW-1133">Transmembrane helix</keyword>
<evidence type="ECO:0000256" key="1">
    <source>
        <dbReference type="SAM" id="MobiDB-lite"/>
    </source>
</evidence>
<dbReference type="Pfam" id="PF24425">
    <property type="entry name" value="Ig_GP210_15th"/>
    <property type="match status" value="1"/>
</dbReference>
<dbReference type="SMART" id="SM00635">
    <property type="entry name" value="BID_2"/>
    <property type="match status" value="3"/>
</dbReference>
<evidence type="ECO:0000259" key="3">
    <source>
        <dbReference type="SMART" id="SM00635"/>
    </source>
</evidence>